<evidence type="ECO:0000256" key="1">
    <source>
        <dbReference type="SAM" id="MobiDB-lite"/>
    </source>
</evidence>
<proteinExistence type="predicted"/>
<accession>A0ABT5DPI6</accession>
<feature type="region of interest" description="Disordered" evidence="1">
    <location>
        <begin position="26"/>
        <end position="53"/>
    </location>
</feature>
<comment type="caution">
    <text evidence="2">The sequence shown here is derived from an EMBL/GenBank/DDBJ whole genome shotgun (WGS) entry which is preliminary data.</text>
</comment>
<organism evidence="2 3">
    <name type="scientific">Stigmatella ashevillensis</name>
    <dbReference type="NCBI Taxonomy" id="2995309"/>
    <lineage>
        <taxon>Bacteria</taxon>
        <taxon>Pseudomonadati</taxon>
        <taxon>Myxococcota</taxon>
        <taxon>Myxococcia</taxon>
        <taxon>Myxococcales</taxon>
        <taxon>Cystobacterineae</taxon>
        <taxon>Archangiaceae</taxon>
        <taxon>Stigmatella</taxon>
    </lineage>
</organism>
<keyword evidence="3" id="KW-1185">Reference proteome</keyword>
<sequence length="243" mass="26547">MKRSVVAALVAGAWLVGCGGSGSLPIGANDPPGGPGVLPGDPVNPSPEEPNVRQSLWPLTTGSSWTYRITDPVRGTFDKTVEVLGLENVPETATKATAMRSTQPHLEELSWQVELDNGMVVRLREEDRKGGALARVTTWSPATVKSLARPQALNWSTASTIRELTRLDDGSQEEKERTYTWRVVAVNETVTVPAGTFTNALKVLRDRPDKDGKERIYWLVPGVGKVKEDGERLEELSSYTIQK</sequence>
<evidence type="ECO:0000313" key="2">
    <source>
        <dbReference type="EMBL" id="MDC0714969.1"/>
    </source>
</evidence>
<name>A0ABT5DPI6_9BACT</name>
<protein>
    <recommendedName>
        <fullName evidence="4">Lipoprotein</fullName>
    </recommendedName>
</protein>
<evidence type="ECO:0000313" key="3">
    <source>
        <dbReference type="Proteomes" id="UP001221838"/>
    </source>
</evidence>
<dbReference type="Gene3D" id="2.40.360.20">
    <property type="match status" value="1"/>
</dbReference>
<dbReference type="EMBL" id="JAQNDM010000002">
    <property type="protein sequence ID" value="MDC0714969.1"/>
    <property type="molecule type" value="Genomic_DNA"/>
</dbReference>
<dbReference type="PROSITE" id="PS51257">
    <property type="entry name" value="PROKAR_LIPOPROTEIN"/>
    <property type="match status" value="1"/>
</dbReference>
<gene>
    <name evidence="2" type="ORF">POL68_41355</name>
</gene>
<evidence type="ECO:0008006" key="4">
    <source>
        <dbReference type="Google" id="ProtNLM"/>
    </source>
</evidence>
<dbReference type="RefSeq" id="WP_272145649.1">
    <property type="nucleotide sequence ID" value="NZ_JAQNDM010000002.1"/>
</dbReference>
<dbReference type="Proteomes" id="UP001221838">
    <property type="component" value="Unassembled WGS sequence"/>
</dbReference>
<reference evidence="2 3" key="1">
    <citation type="submission" date="2022-11" db="EMBL/GenBank/DDBJ databases">
        <title>Minimal conservation of predation-associated metabolite biosynthetic gene clusters underscores biosynthetic potential of Myxococcota including descriptions for ten novel species: Archangium lansinium sp. nov., Myxococcus landrumus sp. nov., Nannocystis bai.</title>
        <authorList>
            <person name="Ahearne A."/>
            <person name="Stevens C."/>
            <person name="Dowd S."/>
        </authorList>
    </citation>
    <scope>NUCLEOTIDE SEQUENCE [LARGE SCALE GENOMIC DNA]</scope>
    <source>
        <strain evidence="2 3">NCWAL01</strain>
    </source>
</reference>